<reference evidence="1" key="2">
    <citation type="submission" date="2017-07" db="EMBL/GenBank/DDBJ databases">
        <title>WGS assembly of Populus trichocarpa.</title>
        <authorList>
            <person name="Tuskan G."/>
            <person name="Difazio S."/>
            <person name="Jansson S."/>
            <person name="Bohlmann J."/>
            <person name="Grigoriev I."/>
            <person name="Hellsten U."/>
            <person name="Putnam N."/>
            <person name="Ralph S."/>
            <person name="Rombauts S."/>
            <person name="Salamov A."/>
            <person name="Schein J."/>
            <person name="Sterck L."/>
            <person name="Aerts A."/>
            <person name="Bhalerao R."/>
            <person name="Bhalerao R."/>
            <person name="Blaudez D."/>
            <person name="Boerjan W."/>
            <person name="Brun A."/>
            <person name="Brunner A."/>
            <person name="Busov V."/>
            <person name="Campbell M."/>
            <person name="Carlson J."/>
            <person name="Chalot M."/>
            <person name="Chapman J."/>
            <person name="Chen G."/>
            <person name="Cooper D."/>
            <person name="Coutinho P."/>
            <person name="Couturier J."/>
            <person name="Covert S."/>
            <person name="Cronk Q."/>
            <person name="Cunningham R."/>
            <person name="Davis J."/>
            <person name="Degroeve S."/>
            <person name="Dejardin A."/>
            <person name="Depamphilis C."/>
            <person name="Detter J."/>
            <person name="Dirks B."/>
            <person name="Dubchak I."/>
            <person name="Duplessis S."/>
            <person name="Ehlting J."/>
            <person name="Ellis B."/>
            <person name="Gendler K."/>
            <person name="Goodstein D."/>
            <person name="Gribskov M."/>
            <person name="Grimwood J."/>
            <person name="Groover A."/>
            <person name="Gunter L."/>
            <person name="Hamberger B."/>
            <person name="Heinze B."/>
            <person name="Helariutta Y."/>
            <person name="Henrissat B."/>
            <person name="Holligan D."/>
            <person name="Holt R."/>
            <person name="Huang W."/>
            <person name="Islam-Faridi N."/>
            <person name="Jones S."/>
            <person name="Jones-Rhoades M."/>
            <person name="Jorgensen R."/>
            <person name="Joshi C."/>
            <person name="Kangasjarvi J."/>
            <person name="Karlsson J."/>
            <person name="Kelleher C."/>
            <person name="Kirkpatrick R."/>
            <person name="Kirst M."/>
            <person name="Kohler A."/>
            <person name="Kalluri U."/>
            <person name="Larimer F."/>
            <person name="Leebens-Mack J."/>
            <person name="Leple J."/>
            <person name="Locascio P."/>
            <person name="Lou Y."/>
            <person name="Lucas S."/>
            <person name="Martin F."/>
            <person name="Montanini B."/>
            <person name="Napoli C."/>
            <person name="Nelson D."/>
            <person name="Nelson C."/>
            <person name="Nieminen K."/>
            <person name="Nilsson O."/>
            <person name="Pereda V."/>
            <person name="Peter G."/>
            <person name="Philippe R."/>
            <person name="Pilate G."/>
            <person name="Poliakov A."/>
            <person name="Razumovskaya J."/>
            <person name="Richardson P."/>
            <person name="Rinaldi C."/>
            <person name="Ritland K."/>
            <person name="Rouze P."/>
            <person name="Ryaboy D."/>
            <person name="Schmutz J."/>
            <person name="Schrader J."/>
            <person name="Segerman B."/>
            <person name="Shin H."/>
            <person name="Siddiqui A."/>
            <person name="Sterky F."/>
            <person name="Terry A."/>
            <person name="Tsai C."/>
            <person name="Uberbacher E."/>
            <person name="Unneberg P."/>
            <person name="Vahala J."/>
            <person name="Wall K."/>
            <person name="Wessler S."/>
            <person name="Yang G."/>
            <person name="Yin T."/>
            <person name="Douglas C."/>
            <person name="Marra M."/>
            <person name="Sandberg G."/>
            <person name="Van De Peer Y."/>
            <person name="Rokhsar D."/>
        </authorList>
    </citation>
    <scope>NUCLEOTIDE SEQUENCE</scope>
    <source>
        <strain evidence="1">Nisqually-1</strain>
    </source>
</reference>
<accession>A0A2K1R6V5</accession>
<sequence length="74" mass="8476">MSASGLEPLRKPMLHYKNHAISLKIKPEILFMIQIPRTSNFSTYYQIKTTPIHETKQAIKIFSKGQLSFGIIIS</sequence>
<gene>
    <name evidence="1" type="ORF">POPTR_T096400</name>
</gene>
<dbReference type="AlphaFoldDB" id="A0A2K1R6V5"/>
<name>A0A2K1R6V5_POPTR</name>
<organism evidence="1">
    <name type="scientific">Populus trichocarpa</name>
    <name type="common">Western balsam poplar</name>
    <name type="synonym">Populus balsamifera subsp. trichocarpa</name>
    <dbReference type="NCBI Taxonomy" id="3694"/>
    <lineage>
        <taxon>Eukaryota</taxon>
        <taxon>Viridiplantae</taxon>
        <taxon>Streptophyta</taxon>
        <taxon>Embryophyta</taxon>
        <taxon>Tracheophyta</taxon>
        <taxon>Spermatophyta</taxon>
        <taxon>Magnoliopsida</taxon>
        <taxon>eudicotyledons</taxon>
        <taxon>Gunneridae</taxon>
        <taxon>Pentapetalae</taxon>
        <taxon>rosids</taxon>
        <taxon>fabids</taxon>
        <taxon>Malpighiales</taxon>
        <taxon>Salicaceae</taxon>
        <taxon>Saliceae</taxon>
        <taxon>Populus</taxon>
    </lineage>
</organism>
<reference evidence="1" key="1">
    <citation type="journal article" date="2006" name="Science">
        <title>The genome of black cottonwood, Populus trichocarpa (Torr. &amp; Gray).</title>
        <authorList>
            <person name="Tuskan G.A."/>
            <person name="Difazio S."/>
            <person name="Jansson S."/>
            <person name="Bohlmann J."/>
            <person name="Grigoriev I."/>
            <person name="Hellsten U."/>
            <person name="Putnam N."/>
            <person name="Ralph S."/>
            <person name="Rombauts S."/>
            <person name="Salamov A."/>
            <person name="Schein J."/>
            <person name="Sterck L."/>
            <person name="Aerts A."/>
            <person name="Bhalerao R.R."/>
            <person name="Bhalerao R.P."/>
            <person name="Blaudez D."/>
            <person name="Boerjan W."/>
            <person name="Brun A."/>
            <person name="Brunner A."/>
            <person name="Busov V."/>
            <person name="Campbell M."/>
            <person name="Carlson J."/>
            <person name="Chalot M."/>
            <person name="Chapman J."/>
            <person name="Chen G.L."/>
            <person name="Cooper D."/>
            <person name="Coutinho P.M."/>
            <person name="Couturier J."/>
            <person name="Covert S."/>
            <person name="Cronk Q."/>
            <person name="Cunningham R."/>
            <person name="Davis J."/>
            <person name="Degroeve S."/>
            <person name="Dejardin A."/>
            <person name="Depamphilis C."/>
            <person name="Detter J."/>
            <person name="Dirks B."/>
            <person name="Dubchak I."/>
            <person name="Duplessis S."/>
            <person name="Ehlting J."/>
            <person name="Ellis B."/>
            <person name="Gendler K."/>
            <person name="Goodstein D."/>
            <person name="Gribskov M."/>
            <person name="Grimwood J."/>
            <person name="Groover A."/>
            <person name="Gunter L."/>
            <person name="Hamberger B."/>
            <person name="Heinze B."/>
            <person name="Helariutta Y."/>
            <person name="Henrissat B."/>
            <person name="Holligan D."/>
            <person name="Holt R."/>
            <person name="Huang W."/>
            <person name="Islam-Faridi N."/>
            <person name="Jones S."/>
            <person name="Jones-Rhoades M."/>
            <person name="Jorgensen R."/>
            <person name="Joshi C."/>
            <person name="Kangasjarvi J."/>
            <person name="Karlsson J."/>
            <person name="Kelleher C."/>
            <person name="Kirkpatrick R."/>
            <person name="Kirst M."/>
            <person name="Kohler A."/>
            <person name="Kalluri U."/>
            <person name="Larimer F."/>
            <person name="Leebens-Mack J."/>
            <person name="Leple J.C."/>
            <person name="Locascio P."/>
            <person name="Lou Y."/>
            <person name="Lucas S."/>
            <person name="Martin F."/>
            <person name="Montanini B."/>
            <person name="Napoli C."/>
            <person name="Nelson D.R."/>
            <person name="Nelson C."/>
            <person name="Nieminen K."/>
            <person name="Nilsson O."/>
            <person name="Pereda V."/>
            <person name="Peter G."/>
            <person name="Philippe R."/>
            <person name="Pilate G."/>
            <person name="Poliakov A."/>
            <person name="Razumovskaya J."/>
            <person name="Richardson P."/>
            <person name="Rinaldi C."/>
            <person name="Ritland K."/>
            <person name="Rouze P."/>
            <person name="Ryaboy D."/>
            <person name="Schmutz J."/>
            <person name="Schrader J."/>
            <person name="Segerman B."/>
            <person name="Shin H."/>
            <person name="Siddiqui A."/>
            <person name="Sterky F."/>
            <person name="Terry A."/>
            <person name="Tsai C.J."/>
            <person name="Uberbacher E."/>
            <person name="Unneberg P."/>
            <person name="Vahala J."/>
            <person name="Wall K."/>
            <person name="Wessler S."/>
            <person name="Yang G."/>
            <person name="Yin T."/>
            <person name="Douglas C."/>
            <person name="Marra M."/>
            <person name="Sandberg G."/>
            <person name="Van de Peer Y."/>
            <person name="Rokhsar D."/>
        </authorList>
    </citation>
    <scope>NUCLEOTIDE SEQUENCE [LARGE SCALE GENOMIC DNA]</scope>
    <source>
        <strain evidence="1">Nisqually-1</strain>
    </source>
</reference>
<protein>
    <submittedName>
        <fullName evidence="1">Uncharacterized protein</fullName>
    </submittedName>
</protein>
<evidence type="ECO:0000313" key="1">
    <source>
        <dbReference type="EMBL" id="PNS23017.1"/>
    </source>
</evidence>
<dbReference type="InParanoid" id="A0A2K1R6V5"/>
<proteinExistence type="predicted"/>
<dbReference type="EMBL" id="KZ623415">
    <property type="protein sequence ID" value="PNS23017.1"/>
    <property type="molecule type" value="Genomic_DNA"/>
</dbReference>